<keyword evidence="3" id="KW-1185">Reference proteome</keyword>
<dbReference type="AlphaFoldDB" id="A0ABD3IF66"/>
<evidence type="ECO:0000313" key="2">
    <source>
        <dbReference type="EMBL" id="KAL3701189.1"/>
    </source>
</evidence>
<feature type="compositionally biased region" description="Acidic residues" evidence="1">
    <location>
        <begin position="186"/>
        <end position="197"/>
    </location>
</feature>
<feature type="compositionally biased region" description="Basic and acidic residues" evidence="1">
    <location>
        <begin position="204"/>
        <end position="228"/>
    </location>
</feature>
<evidence type="ECO:0000256" key="1">
    <source>
        <dbReference type="SAM" id="MobiDB-lite"/>
    </source>
</evidence>
<dbReference type="EMBL" id="JBJQOH010000001">
    <property type="protein sequence ID" value="KAL3701189.1"/>
    <property type="molecule type" value="Genomic_DNA"/>
</dbReference>
<evidence type="ECO:0000313" key="3">
    <source>
        <dbReference type="Proteomes" id="UP001633002"/>
    </source>
</evidence>
<sequence>MLPASEGGTTLDDWQRSIRNVRREIDIGGKTLQEVESAASRVRFGEVFSSFKEFEFSVDCWCVINMRSNSKFKTKSNMRVRVCRFGLAVRKKGMGNIREWHGNSESQSVSQRDIPHVLGVRNFNDFNKRMCTPSIPVVRHDRPDLNLHSQDFVASTPRRMKKRCNRGECEEKPRYDDAAMVRAVNDDAEEEEEEEELNNSMLATREKMNRVVRDLRSPNNKRSDVNGE</sequence>
<reference evidence="2 3" key="1">
    <citation type="submission" date="2024-09" db="EMBL/GenBank/DDBJ databases">
        <title>Chromosome-scale assembly of Riccia sorocarpa.</title>
        <authorList>
            <person name="Paukszto L."/>
        </authorList>
    </citation>
    <scope>NUCLEOTIDE SEQUENCE [LARGE SCALE GENOMIC DNA]</scope>
    <source>
        <strain evidence="2">LP-2024</strain>
        <tissue evidence="2">Aerial parts of the thallus</tissue>
    </source>
</reference>
<gene>
    <name evidence="2" type="ORF">R1sor_019211</name>
</gene>
<accession>A0ABD3IF66</accession>
<protein>
    <submittedName>
        <fullName evidence="2">Uncharacterized protein</fullName>
    </submittedName>
</protein>
<comment type="caution">
    <text evidence="2">The sequence shown here is derived from an EMBL/GenBank/DDBJ whole genome shotgun (WGS) entry which is preliminary data.</text>
</comment>
<name>A0ABD3IF66_9MARC</name>
<organism evidence="2 3">
    <name type="scientific">Riccia sorocarpa</name>
    <dbReference type="NCBI Taxonomy" id="122646"/>
    <lineage>
        <taxon>Eukaryota</taxon>
        <taxon>Viridiplantae</taxon>
        <taxon>Streptophyta</taxon>
        <taxon>Embryophyta</taxon>
        <taxon>Marchantiophyta</taxon>
        <taxon>Marchantiopsida</taxon>
        <taxon>Marchantiidae</taxon>
        <taxon>Marchantiales</taxon>
        <taxon>Ricciaceae</taxon>
        <taxon>Riccia</taxon>
    </lineage>
</organism>
<dbReference type="Proteomes" id="UP001633002">
    <property type="component" value="Unassembled WGS sequence"/>
</dbReference>
<proteinExistence type="predicted"/>
<feature type="region of interest" description="Disordered" evidence="1">
    <location>
        <begin position="186"/>
        <end position="228"/>
    </location>
</feature>